<dbReference type="HAMAP" id="MF_00213">
    <property type="entry name" value="HypA_HybF"/>
    <property type="match status" value="1"/>
</dbReference>
<dbReference type="Proteomes" id="UP000299367">
    <property type="component" value="Unassembled WGS sequence"/>
</dbReference>
<feature type="binding site" evidence="5">
    <location>
        <position position="87"/>
    </location>
    <ligand>
        <name>Zn(2+)</name>
        <dbReference type="ChEBI" id="CHEBI:29105"/>
    </ligand>
</feature>
<name>A0A480ANB8_9CYAN</name>
<dbReference type="InterPro" id="IPR000688">
    <property type="entry name" value="HypA/HybF"/>
</dbReference>
<evidence type="ECO:0000256" key="4">
    <source>
        <dbReference type="ARBA" id="ARBA00022833"/>
    </source>
</evidence>
<comment type="similarity">
    <text evidence="1 5">Belongs to the HypA/HybF family.</text>
</comment>
<organism evidence="6 7">
    <name type="scientific">Dolichospermum planctonicum</name>
    <dbReference type="NCBI Taxonomy" id="136072"/>
    <lineage>
        <taxon>Bacteria</taxon>
        <taxon>Bacillati</taxon>
        <taxon>Cyanobacteriota</taxon>
        <taxon>Cyanophyceae</taxon>
        <taxon>Nostocales</taxon>
        <taxon>Aphanizomenonaceae</taxon>
        <taxon>Dolichospermum</taxon>
    </lineage>
</organism>
<feature type="binding site" evidence="5">
    <location>
        <position position="105"/>
    </location>
    <ligand>
        <name>Zn(2+)</name>
        <dbReference type="ChEBI" id="CHEBI:29105"/>
    </ligand>
</feature>
<evidence type="ECO:0000256" key="3">
    <source>
        <dbReference type="ARBA" id="ARBA00022723"/>
    </source>
</evidence>
<dbReference type="EMBL" id="BJCF01000045">
    <property type="protein sequence ID" value="GCL43604.1"/>
    <property type="molecule type" value="Genomic_DNA"/>
</dbReference>
<comment type="caution">
    <text evidence="6">The sequence shown here is derived from an EMBL/GenBank/DDBJ whole genome shotgun (WGS) entry which is preliminary data.</text>
</comment>
<dbReference type="PROSITE" id="PS01249">
    <property type="entry name" value="HYPA"/>
    <property type="match status" value="1"/>
</dbReference>
<protein>
    <recommendedName>
        <fullName evidence="5">Hydrogenase maturation factor HypA</fullName>
    </recommendedName>
</protein>
<evidence type="ECO:0000313" key="6">
    <source>
        <dbReference type="EMBL" id="GCL43604.1"/>
    </source>
</evidence>
<accession>A0A480ANB8</accession>
<keyword evidence="2 5" id="KW-0533">Nickel</keyword>
<dbReference type="PANTHER" id="PTHR34535">
    <property type="entry name" value="HYDROGENASE MATURATION FACTOR HYPA"/>
    <property type="match status" value="1"/>
</dbReference>
<dbReference type="PIRSF" id="PIRSF004761">
    <property type="entry name" value="Hydrgn_mat_HypA"/>
    <property type="match status" value="1"/>
</dbReference>
<dbReference type="AlphaFoldDB" id="A0A480ANB8"/>
<dbReference type="Pfam" id="PF01155">
    <property type="entry name" value="HypA"/>
    <property type="match status" value="1"/>
</dbReference>
<dbReference type="Gene3D" id="3.30.2320.80">
    <property type="match status" value="1"/>
</dbReference>
<dbReference type="GO" id="GO:0016151">
    <property type="term" value="F:nickel cation binding"/>
    <property type="evidence" value="ECO:0007669"/>
    <property type="project" value="UniProtKB-UniRule"/>
</dbReference>
<dbReference type="InterPro" id="IPR020538">
    <property type="entry name" value="Hydgase_Ni_incorp_HypA/HybF_CS"/>
</dbReference>
<feature type="binding site" evidence="5">
    <location>
        <position position="19"/>
    </location>
    <ligand>
        <name>Ni(2+)</name>
        <dbReference type="ChEBI" id="CHEBI:49786"/>
    </ligand>
</feature>
<reference evidence="7" key="1">
    <citation type="submission" date="2019-02" db="EMBL/GenBank/DDBJ databases">
        <title>Draft genome sequence of Dolichospermum planctonicum NIES-80.</title>
        <authorList>
            <person name="Yamaguchi H."/>
            <person name="Suzuki S."/>
            <person name="Kawachi M."/>
        </authorList>
    </citation>
    <scope>NUCLEOTIDE SEQUENCE [LARGE SCALE GENOMIC DNA]</scope>
    <source>
        <strain evidence="7">NIES-80</strain>
    </source>
</reference>
<keyword evidence="3 5" id="KW-0479">Metal-binding</keyword>
<dbReference type="PANTHER" id="PTHR34535:SF3">
    <property type="entry name" value="HYDROGENASE MATURATION FACTOR HYPA"/>
    <property type="match status" value="1"/>
</dbReference>
<comment type="function">
    <text evidence="5">Involved in the maturation of [NiFe] hydrogenases. Required for nickel insertion into the metal center of the hydrogenase.</text>
</comment>
<sequence>MYTLLYSLSVTAQLSPNMHELGITQNIIAIVTENAQGKKVQRVLLEVGKLSAIMPDAIKFCFDICAQGTIVEGARLEILEIPGMAKCRQCGTNFYVEKPFGICECGSIKLDIIAGEELKIKEIEVEELCV</sequence>
<gene>
    <name evidence="5" type="primary">hypA</name>
    <name evidence="6" type="ORF">NIES80_33200</name>
</gene>
<dbReference type="GO" id="GO:0008270">
    <property type="term" value="F:zinc ion binding"/>
    <property type="evidence" value="ECO:0007669"/>
    <property type="project" value="UniProtKB-UniRule"/>
</dbReference>
<feature type="binding site" evidence="5">
    <location>
        <position position="90"/>
    </location>
    <ligand>
        <name>Zn(2+)</name>
        <dbReference type="ChEBI" id="CHEBI:29105"/>
    </ligand>
</feature>
<evidence type="ECO:0000256" key="2">
    <source>
        <dbReference type="ARBA" id="ARBA00022596"/>
    </source>
</evidence>
<dbReference type="GO" id="GO:0051604">
    <property type="term" value="P:protein maturation"/>
    <property type="evidence" value="ECO:0007669"/>
    <property type="project" value="InterPro"/>
</dbReference>
<evidence type="ECO:0000256" key="5">
    <source>
        <dbReference type="HAMAP-Rule" id="MF_00213"/>
    </source>
</evidence>
<feature type="binding site" evidence="5">
    <location>
        <position position="103"/>
    </location>
    <ligand>
        <name>Zn(2+)</name>
        <dbReference type="ChEBI" id="CHEBI:29105"/>
    </ligand>
</feature>
<keyword evidence="4 5" id="KW-0862">Zinc</keyword>
<proteinExistence type="inferred from homology"/>
<evidence type="ECO:0000256" key="1">
    <source>
        <dbReference type="ARBA" id="ARBA00010748"/>
    </source>
</evidence>
<dbReference type="NCBIfam" id="TIGR00100">
    <property type="entry name" value="hypA"/>
    <property type="match status" value="1"/>
</dbReference>
<evidence type="ECO:0000313" key="7">
    <source>
        <dbReference type="Proteomes" id="UP000299367"/>
    </source>
</evidence>